<keyword evidence="2" id="KW-1133">Transmembrane helix</keyword>
<keyword evidence="2" id="KW-0812">Transmembrane</keyword>
<reference evidence="4" key="1">
    <citation type="submission" date="2011-02" db="EMBL/GenBank/DDBJ databases">
        <title>Complete sequence of Methanobacterium sp. AL-21.</title>
        <authorList>
            <consortium name="US DOE Joint Genome Institute"/>
            <person name="Lucas S."/>
            <person name="Copeland A."/>
            <person name="Lapidus A."/>
            <person name="Cheng J.-F."/>
            <person name="Goodwin L."/>
            <person name="Pitluck S."/>
            <person name="Chertkov O."/>
            <person name="Detter J.C."/>
            <person name="Han C."/>
            <person name="Tapia R."/>
            <person name="Land M."/>
            <person name="Hauser L."/>
            <person name="Kyrpides N."/>
            <person name="Ivanova N."/>
            <person name="Mikhailova N."/>
            <person name="Pagani I."/>
            <person name="Cadillo-Quiroz H."/>
            <person name="Imachi H."/>
            <person name="Zinder S."/>
            <person name="Liu W."/>
            <person name="Woyke T."/>
        </authorList>
    </citation>
    <scope>NUCLEOTIDE SEQUENCE [LARGE SCALE GENOMIC DNA]</scope>
    <source>
        <strain evidence="4">AL-21</strain>
    </source>
</reference>
<name>F0T7U9_METLA</name>
<keyword evidence="4" id="KW-1185">Reference proteome</keyword>
<organism evidence="3 4">
    <name type="scientific">Methanobacterium lacus (strain AL-21)</name>
    <dbReference type="NCBI Taxonomy" id="877455"/>
    <lineage>
        <taxon>Archaea</taxon>
        <taxon>Methanobacteriati</taxon>
        <taxon>Methanobacteriota</taxon>
        <taxon>Methanomada group</taxon>
        <taxon>Methanobacteria</taxon>
        <taxon>Methanobacteriales</taxon>
        <taxon>Methanobacteriaceae</taxon>
        <taxon>Methanobacterium</taxon>
    </lineage>
</organism>
<dbReference type="eggNOG" id="arCOG07613">
    <property type="taxonomic scope" value="Archaea"/>
</dbReference>
<gene>
    <name evidence="3" type="ordered locus">Metbo_0184</name>
</gene>
<dbReference type="EMBL" id="CP002551">
    <property type="protein sequence ID" value="ADZ08436.1"/>
    <property type="molecule type" value="Genomic_DNA"/>
</dbReference>
<keyword evidence="2" id="KW-0472">Membrane</keyword>
<dbReference type="AlphaFoldDB" id="F0T7U9"/>
<evidence type="ECO:0000256" key="2">
    <source>
        <dbReference type="SAM" id="Phobius"/>
    </source>
</evidence>
<evidence type="ECO:0000256" key="1">
    <source>
        <dbReference type="SAM" id="MobiDB-lite"/>
    </source>
</evidence>
<accession>F0T7U9</accession>
<feature type="transmembrane region" description="Helical" evidence="2">
    <location>
        <begin position="6"/>
        <end position="27"/>
    </location>
</feature>
<dbReference type="KEGG" id="mel:Metbo_0184"/>
<dbReference type="STRING" id="877455.Metbo_0184"/>
<dbReference type="HOGENOM" id="CLU_876067_0_0_2"/>
<dbReference type="RefSeq" id="WP_013643787.1">
    <property type="nucleotide sequence ID" value="NC_015216.1"/>
</dbReference>
<feature type="compositionally biased region" description="Polar residues" evidence="1">
    <location>
        <begin position="73"/>
        <end position="92"/>
    </location>
</feature>
<proteinExistence type="predicted"/>
<sequence length="317" mass="35540">MDHKGFIFSLDVFLSLLIMILILGISADAMDIAGNRIDNFYSEQSHQRIADDACDILIKTSGSPDYWEEMRSASGTSPGLADTNNSSGTNKLSSKKLEALKNNPELMDKLIPDGFKCSVTIYPFDSSLPILSIVNQTNSFNTEIYVANRTIVYNYNSYVIYSKLSIEQSLEANKSHYKCPHSEINHYAHDLPDFNDKIPGWVCDVFKIGQDTLNSTDFYLMTDPPHILDQGALWMIDSPNNLSATSERFEACPMDVTRRVRDLGKDGVLILHIHTSADRNMPFKVYILGVPSGTPVSDVKINYLGLKSGYFVLKIWN</sequence>
<reference evidence="3 4" key="2">
    <citation type="journal article" date="2014" name="Int. J. Syst. Evol. Microbiol.">
        <title>Methanobacterium paludis sp. nov. and a novel strain of Methanobacterium lacus isolated from northern peatlands.</title>
        <authorList>
            <person name="Cadillo-Quiroz H."/>
            <person name="Brauer S.L."/>
            <person name="Goodson N."/>
            <person name="Yavitt J.B."/>
            <person name="Zinder S.H."/>
        </authorList>
    </citation>
    <scope>NUCLEOTIDE SEQUENCE [LARGE SCALE GENOMIC DNA]</scope>
    <source>
        <strain evidence="3 4">AL-21</strain>
    </source>
</reference>
<dbReference type="GeneID" id="10276610"/>
<dbReference type="OrthoDB" id="85914at2157"/>
<evidence type="ECO:0000313" key="3">
    <source>
        <dbReference type="EMBL" id="ADZ08436.1"/>
    </source>
</evidence>
<feature type="region of interest" description="Disordered" evidence="1">
    <location>
        <begin position="68"/>
        <end position="92"/>
    </location>
</feature>
<evidence type="ECO:0000313" key="4">
    <source>
        <dbReference type="Proteomes" id="UP000007490"/>
    </source>
</evidence>
<protein>
    <submittedName>
        <fullName evidence="3">Uncharacterized protein</fullName>
    </submittedName>
</protein>
<dbReference type="Proteomes" id="UP000007490">
    <property type="component" value="Chromosome"/>
</dbReference>